<proteinExistence type="predicted"/>
<evidence type="ECO:0000256" key="1">
    <source>
        <dbReference type="SAM" id="MobiDB-lite"/>
    </source>
</evidence>
<accession>A0A5B7FYC1</accession>
<dbReference type="Proteomes" id="UP000324222">
    <property type="component" value="Unassembled WGS sequence"/>
</dbReference>
<sequence>MRNEGGIAAAAKTDLQTTPARKSNDLCASDRQFSYCDVNGIPKQRMCDCFSDCSNGEDQFVQVCGECRDQNVGCERLCMNIRVILPPVSARIQTHQEVQL</sequence>
<keyword evidence="3" id="KW-1185">Reference proteome</keyword>
<name>A0A5B7FYC1_PORTR</name>
<protein>
    <submittedName>
        <fullName evidence="2">Uncharacterized protein</fullName>
    </submittedName>
</protein>
<feature type="region of interest" description="Disordered" evidence="1">
    <location>
        <begin position="1"/>
        <end position="23"/>
    </location>
</feature>
<dbReference type="AlphaFoldDB" id="A0A5B7FYC1"/>
<reference evidence="2 3" key="1">
    <citation type="submission" date="2019-05" db="EMBL/GenBank/DDBJ databases">
        <title>Another draft genome of Portunus trituberculatus and its Hox gene families provides insights of decapod evolution.</title>
        <authorList>
            <person name="Jeong J.-H."/>
            <person name="Song I."/>
            <person name="Kim S."/>
            <person name="Choi T."/>
            <person name="Kim D."/>
            <person name="Ryu S."/>
            <person name="Kim W."/>
        </authorList>
    </citation>
    <scope>NUCLEOTIDE SEQUENCE [LARGE SCALE GENOMIC DNA]</scope>
    <source>
        <tissue evidence="2">Muscle</tissue>
    </source>
</reference>
<dbReference type="EMBL" id="VSRR010010272">
    <property type="protein sequence ID" value="MPC51582.1"/>
    <property type="molecule type" value="Genomic_DNA"/>
</dbReference>
<organism evidence="2 3">
    <name type="scientific">Portunus trituberculatus</name>
    <name type="common">Swimming crab</name>
    <name type="synonym">Neptunus trituberculatus</name>
    <dbReference type="NCBI Taxonomy" id="210409"/>
    <lineage>
        <taxon>Eukaryota</taxon>
        <taxon>Metazoa</taxon>
        <taxon>Ecdysozoa</taxon>
        <taxon>Arthropoda</taxon>
        <taxon>Crustacea</taxon>
        <taxon>Multicrustacea</taxon>
        <taxon>Malacostraca</taxon>
        <taxon>Eumalacostraca</taxon>
        <taxon>Eucarida</taxon>
        <taxon>Decapoda</taxon>
        <taxon>Pleocyemata</taxon>
        <taxon>Brachyura</taxon>
        <taxon>Eubrachyura</taxon>
        <taxon>Portunoidea</taxon>
        <taxon>Portunidae</taxon>
        <taxon>Portuninae</taxon>
        <taxon>Portunus</taxon>
    </lineage>
</organism>
<gene>
    <name evidence="2" type="ORF">E2C01_045431</name>
</gene>
<comment type="caution">
    <text evidence="2">The sequence shown here is derived from an EMBL/GenBank/DDBJ whole genome shotgun (WGS) entry which is preliminary data.</text>
</comment>
<evidence type="ECO:0000313" key="3">
    <source>
        <dbReference type="Proteomes" id="UP000324222"/>
    </source>
</evidence>
<evidence type="ECO:0000313" key="2">
    <source>
        <dbReference type="EMBL" id="MPC51582.1"/>
    </source>
</evidence>